<comment type="caution">
    <text evidence="2">The sequence shown here is derived from an EMBL/GenBank/DDBJ whole genome shotgun (WGS) entry which is preliminary data.</text>
</comment>
<dbReference type="Proteomes" id="UP001232163">
    <property type="component" value="Unassembled WGS sequence"/>
</dbReference>
<evidence type="ECO:0000313" key="2">
    <source>
        <dbReference type="EMBL" id="MDP9765165.1"/>
    </source>
</evidence>
<evidence type="ECO:0000313" key="3">
    <source>
        <dbReference type="Proteomes" id="UP001232163"/>
    </source>
</evidence>
<keyword evidence="1" id="KW-1133">Transmembrane helix</keyword>
<evidence type="ECO:0008006" key="4">
    <source>
        <dbReference type="Google" id="ProtNLM"/>
    </source>
</evidence>
<proteinExistence type="predicted"/>
<name>A0ABT9MF01_9DEIO</name>
<dbReference type="RefSeq" id="WP_307466780.1">
    <property type="nucleotide sequence ID" value="NZ_JAURUR010000009.1"/>
</dbReference>
<keyword evidence="1" id="KW-0812">Transmembrane</keyword>
<feature type="transmembrane region" description="Helical" evidence="1">
    <location>
        <begin position="20"/>
        <end position="40"/>
    </location>
</feature>
<keyword evidence="3" id="KW-1185">Reference proteome</keyword>
<gene>
    <name evidence="2" type="ORF">QO006_002613</name>
</gene>
<feature type="transmembrane region" description="Helical" evidence="1">
    <location>
        <begin position="52"/>
        <end position="74"/>
    </location>
</feature>
<accession>A0ABT9MF01</accession>
<keyword evidence="1" id="KW-0472">Membrane</keyword>
<dbReference type="EMBL" id="JAURUR010000009">
    <property type="protein sequence ID" value="MDP9765165.1"/>
    <property type="molecule type" value="Genomic_DNA"/>
</dbReference>
<sequence length="162" mass="18724">MFIESADALVYSERPTPWRLRLIFIFFGGLAFLIPYPFLLHDNWTSATASTLVATLGVVAPSLLGLLFIGIGMARPRHMTFDQRRRELLYSRRRPWGSAQETLPFHSVERVDVVRQPHRETPEDLFEIVLSFQSRRPIKLGAYDSRNEAEHWAQRVQSALQT</sequence>
<evidence type="ECO:0000256" key="1">
    <source>
        <dbReference type="SAM" id="Phobius"/>
    </source>
</evidence>
<protein>
    <recommendedName>
        <fullName evidence="4">PH domain-containing protein</fullName>
    </recommendedName>
</protein>
<reference evidence="2 3" key="1">
    <citation type="submission" date="2023-07" db="EMBL/GenBank/DDBJ databases">
        <title>Genomic Encyclopedia of Type Strains, Phase IV (KMG-IV): sequencing the most valuable type-strain genomes for metagenomic binning, comparative biology and taxonomic classification.</title>
        <authorList>
            <person name="Goeker M."/>
        </authorList>
    </citation>
    <scope>NUCLEOTIDE SEQUENCE [LARGE SCALE GENOMIC DNA]</scope>
    <source>
        <strain evidence="2 3">NIO-1023</strain>
    </source>
</reference>
<organism evidence="2 3">
    <name type="scientific">Deinococcus enclensis</name>
    <dbReference type="NCBI Taxonomy" id="1049582"/>
    <lineage>
        <taxon>Bacteria</taxon>
        <taxon>Thermotogati</taxon>
        <taxon>Deinococcota</taxon>
        <taxon>Deinococci</taxon>
        <taxon>Deinococcales</taxon>
        <taxon>Deinococcaceae</taxon>
        <taxon>Deinococcus</taxon>
    </lineage>
</organism>